<accession>A0ABV5XA69</accession>
<dbReference type="InterPro" id="IPR002931">
    <property type="entry name" value="Transglutaminase-like"/>
</dbReference>
<sequence length="239" mass="26332">MTCVLLGGIRDGDIRHDVSGGDAAATPILDWGHHDVARLYEDIAEGAIQSAQEFLVSAHRSVAATIRAVYGLDDRQPVSVTLSRGRGSCSQRLAVVEALARRRGIATRVRGLVLRGEFWYPRFRHLRAVIPKSVLLAWPEFLIDGRWRDISEIVAPAAVSSVQPFTNTGEETLFDAIGRAPISWGGSVSCDCLDFSEFVDRDLGTFESRDNLFEEFGQTMSTPVRILVDPVFRNWSASG</sequence>
<name>A0ABV5XA69_9NOCA</name>
<dbReference type="RefSeq" id="WP_378374140.1">
    <property type="nucleotide sequence ID" value="NZ_JBHMAS010000004.1"/>
</dbReference>
<evidence type="ECO:0000313" key="3">
    <source>
        <dbReference type="Proteomes" id="UP001589587"/>
    </source>
</evidence>
<dbReference type="Proteomes" id="UP001589587">
    <property type="component" value="Unassembled WGS sequence"/>
</dbReference>
<keyword evidence="3" id="KW-1185">Reference proteome</keyword>
<evidence type="ECO:0000313" key="2">
    <source>
        <dbReference type="EMBL" id="MFB9779366.1"/>
    </source>
</evidence>
<feature type="domain" description="Transglutaminase-like" evidence="1">
    <location>
        <begin position="70"/>
        <end position="148"/>
    </location>
</feature>
<protein>
    <submittedName>
        <fullName evidence="2">Transglutaminase domain-containing protein</fullName>
    </submittedName>
</protein>
<dbReference type="EMBL" id="JBHMAS010000004">
    <property type="protein sequence ID" value="MFB9779366.1"/>
    <property type="molecule type" value="Genomic_DNA"/>
</dbReference>
<reference evidence="2 3" key="1">
    <citation type="submission" date="2024-09" db="EMBL/GenBank/DDBJ databases">
        <authorList>
            <person name="Sun Q."/>
            <person name="Mori K."/>
        </authorList>
    </citation>
    <scope>NUCLEOTIDE SEQUENCE [LARGE SCALE GENOMIC DNA]</scope>
    <source>
        <strain evidence="2 3">JCM 11411</strain>
    </source>
</reference>
<gene>
    <name evidence="2" type="ORF">ACFFQ6_06725</name>
</gene>
<proteinExistence type="predicted"/>
<organism evidence="2 3">
    <name type="scientific">Rhodococcus baikonurensis</name>
    <dbReference type="NCBI Taxonomy" id="172041"/>
    <lineage>
        <taxon>Bacteria</taxon>
        <taxon>Bacillati</taxon>
        <taxon>Actinomycetota</taxon>
        <taxon>Actinomycetes</taxon>
        <taxon>Mycobacteriales</taxon>
        <taxon>Nocardiaceae</taxon>
        <taxon>Rhodococcus</taxon>
        <taxon>Rhodococcus erythropolis group</taxon>
    </lineage>
</organism>
<comment type="caution">
    <text evidence="2">The sequence shown here is derived from an EMBL/GenBank/DDBJ whole genome shotgun (WGS) entry which is preliminary data.</text>
</comment>
<evidence type="ECO:0000259" key="1">
    <source>
        <dbReference type="Pfam" id="PF01841"/>
    </source>
</evidence>
<dbReference type="Pfam" id="PF01841">
    <property type="entry name" value="Transglut_core"/>
    <property type="match status" value="1"/>
</dbReference>